<sequence length="336" mass="36797">MSSGNHIHPRYANLPSTATTSEVMASKYAAEVSKLGSEEEKEFILGEMEGWAAHFREEGLSVADKHLAVLGEVSMIMHKAGKSDMVGKLAVTVADALKSAISEGRLAAVSVEKLDLIADNFLRGIDSLKKATDAIVAATPKKMIKASKKTKGGPVVIQKRSDTTHSTEDHKANMTEASDLENGMREGNKILEPMITDPKPEVYPKEDVQVMDSLQEEQLRAKVRLHYSDTEFDSFNDSKKMALVYYYIETILGVSRTLIAQDSNLRQMLFDIADKRRVIRICNLAKEGAVTAADVADSIEEAQDAITCCGSLYGKYTSEIVTNGQTPVLVIIELPK</sequence>
<evidence type="ECO:0000256" key="1">
    <source>
        <dbReference type="SAM" id="MobiDB-lite"/>
    </source>
</evidence>
<proteinExistence type="predicted"/>
<reference evidence="2" key="2">
    <citation type="journal article" date="2021" name="Viruses">
        <title>Illuminating the Plant Rhabdovirus Landscape through Metatranscriptomics Data.</title>
        <authorList>
            <person name="Bejerman N."/>
            <person name="Dietzgen R.G."/>
            <person name="Debat H."/>
        </authorList>
    </citation>
    <scope>NUCLEOTIDE SEQUENCE</scope>
</reference>
<protein>
    <submittedName>
        <fullName evidence="2">P</fullName>
    </submittedName>
</protein>
<feature type="compositionally biased region" description="Basic and acidic residues" evidence="1">
    <location>
        <begin position="159"/>
        <end position="170"/>
    </location>
</feature>
<organism evidence="2">
    <name type="scientific">Cuscuta virus 1</name>
    <dbReference type="NCBI Taxonomy" id="2793726"/>
    <lineage>
        <taxon>Viruses</taxon>
        <taxon>Riboviria</taxon>
        <taxon>Orthornavirae</taxon>
        <taxon>Negarnaviricota</taxon>
        <taxon>Haploviricotina</taxon>
        <taxon>Monjiviricetes</taxon>
        <taxon>Mononegavirales</taxon>
        <taxon>Rhabdoviridae</taxon>
    </lineage>
</organism>
<feature type="region of interest" description="Disordered" evidence="1">
    <location>
        <begin position="149"/>
        <end position="170"/>
    </location>
</feature>
<accession>A0A8D9UJ45</accession>
<evidence type="ECO:0000313" key="2">
    <source>
        <dbReference type="EMBL" id="DAF42409.1"/>
    </source>
</evidence>
<name>A0A8D9UJ45_9RHAB</name>
<reference evidence="2" key="1">
    <citation type="journal article" date="2021" name="J. Anim. Genet.">
        <title>Illuminating the plant rhabdovirus landscape through metatranscriptomics data.</title>
        <authorList>
            <person name="Bejerman N."/>
            <person name="Dietzgen R.G."/>
            <person name="Debat H."/>
        </authorList>
    </citation>
    <scope>NUCLEOTIDE SEQUENCE</scope>
</reference>
<dbReference type="EMBL" id="BK014340">
    <property type="protein sequence ID" value="DAF42409.1"/>
    <property type="molecule type" value="Viral_cRNA"/>
</dbReference>